<comment type="caution">
    <text evidence="20">The sequence shown here is derived from an EMBL/GenBank/DDBJ whole genome shotgun (WGS) entry which is preliminary data.</text>
</comment>
<dbReference type="EC" id="2.7.7.41" evidence="6"/>
<evidence type="ECO:0000256" key="18">
    <source>
        <dbReference type="ARBA" id="ARBA00029893"/>
    </source>
</evidence>
<keyword evidence="21" id="KW-1185">Reference proteome</keyword>
<organism evidence="20 21">
    <name type="scientific">Molorchus minor</name>
    <dbReference type="NCBI Taxonomy" id="1323400"/>
    <lineage>
        <taxon>Eukaryota</taxon>
        <taxon>Metazoa</taxon>
        <taxon>Ecdysozoa</taxon>
        <taxon>Arthropoda</taxon>
        <taxon>Hexapoda</taxon>
        <taxon>Insecta</taxon>
        <taxon>Pterygota</taxon>
        <taxon>Neoptera</taxon>
        <taxon>Endopterygota</taxon>
        <taxon>Coleoptera</taxon>
        <taxon>Polyphaga</taxon>
        <taxon>Cucujiformia</taxon>
        <taxon>Chrysomeloidea</taxon>
        <taxon>Cerambycidae</taxon>
        <taxon>Lamiinae</taxon>
        <taxon>Monochamini</taxon>
        <taxon>Molorchus</taxon>
    </lineage>
</organism>
<evidence type="ECO:0000256" key="4">
    <source>
        <dbReference type="ARBA" id="ARBA00005189"/>
    </source>
</evidence>
<dbReference type="InterPro" id="IPR015222">
    <property type="entry name" value="Tam41"/>
</dbReference>
<evidence type="ECO:0000256" key="17">
    <source>
        <dbReference type="ARBA" id="ARBA00023264"/>
    </source>
</evidence>
<evidence type="ECO:0000256" key="16">
    <source>
        <dbReference type="ARBA" id="ARBA00023209"/>
    </source>
</evidence>
<evidence type="ECO:0000313" key="20">
    <source>
        <dbReference type="EMBL" id="KAJ8982511.1"/>
    </source>
</evidence>
<evidence type="ECO:0000256" key="2">
    <source>
        <dbReference type="ARBA" id="ARBA00004443"/>
    </source>
</evidence>
<evidence type="ECO:0000256" key="5">
    <source>
        <dbReference type="ARBA" id="ARBA00005458"/>
    </source>
</evidence>
<comment type="subcellular location">
    <subcellularLocation>
        <location evidence="2">Mitochondrion inner membrane</location>
        <topology evidence="2">Peripheral membrane protein</topology>
        <orientation evidence="2">Matrix side</orientation>
    </subcellularLocation>
</comment>
<keyword evidence="15" id="KW-0472">Membrane</keyword>
<keyword evidence="11" id="KW-0999">Mitochondrion inner membrane</keyword>
<evidence type="ECO:0000256" key="11">
    <source>
        <dbReference type="ARBA" id="ARBA00022792"/>
    </source>
</evidence>
<evidence type="ECO:0000256" key="3">
    <source>
        <dbReference type="ARBA" id="ARBA00005119"/>
    </source>
</evidence>
<keyword evidence="13" id="KW-0443">Lipid metabolism</keyword>
<dbReference type="PANTHER" id="PTHR13619:SF0">
    <property type="entry name" value="PHOSPHATIDATE CYTIDYLYLTRANSFERASE, MITOCHONDRIAL"/>
    <property type="match status" value="1"/>
</dbReference>
<proteinExistence type="inferred from homology"/>
<protein>
    <recommendedName>
        <fullName evidence="7">Phosphatidate cytidylyltransferase, mitochondrial</fullName>
        <ecNumber evidence="6">2.7.7.41</ecNumber>
    </recommendedName>
    <alternativeName>
        <fullName evidence="18">CDP-diacylglycerol synthase</fullName>
    </alternativeName>
    <alternativeName>
        <fullName evidence="19">Mitochondrial translocator assembly and maintenance protein 41 homolog</fullName>
    </alternativeName>
</protein>
<reference evidence="20" key="1">
    <citation type="journal article" date="2023" name="Insect Mol. Biol.">
        <title>Genome sequencing provides insights into the evolution of gene families encoding plant cell wall-degrading enzymes in longhorned beetles.</title>
        <authorList>
            <person name="Shin N.R."/>
            <person name="Okamura Y."/>
            <person name="Kirsch R."/>
            <person name="Pauchet Y."/>
        </authorList>
    </citation>
    <scope>NUCLEOTIDE SEQUENCE</scope>
    <source>
        <strain evidence="20">MMC_N1</strain>
    </source>
</reference>
<dbReference type="PANTHER" id="PTHR13619">
    <property type="entry name" value="PHOSPHATIDATE CYTIDYLYLTRANSFERASE, MITOCHONDRIAL"/>
    <property type="match status" value="1"/>
</dbReference>
<sequence>MASAKITIVPPSIKEFSRSSRTNFTFCFAYGSACLARKANLEHNFSHYSGLKYFGHMTDIWIKYGVVTTEDLFADLLEWSNLYLAGRLHKPVEIIRKPSSTELETALQLNFAIRSTCSFVNFTRFFQRSMNFTTQYQI</sequence>
<dbReference type="Proteomes" id="UP001162164">
    <property type="component" value="Unassembled WGS sequence"/>
</dbReference>
<keyword evidence="12" id="KW-0460">Magnesium</keyword>
<comment type="cofactor">
    <cofactor evidence="1">
        <name>Mg(2+)</name>
        <dbReference type="ChEBI" id="CHEBI:18420"/>
    </cofactor>
</comment>
<keyword evidence="17" id="KW-1208">Phospholipid metabolism</keyword>
<evidence type="ECO:0000313" key="21">
    <source>
        <dbReference type="Proteomes" id="UP001162164"/>
    </source>
</evidence>
<evidence type="ECO:0000256" key="1">
    <source>
        <dbReference type="ARBA" id="ARBA00001946"/>
    </source>
</evidence>
<keyword evidence="14" id="KW-0496">Mitochondrion</keyword>
<evidence type="ECO:0000256" key="10">
    <source>
        <dbReference type="ARBA" id="ARBA00022695"/>
    </source>
</evidence>
<evidence type="ECO:0000256" key="13">
    <source>
        <dbReference type="ARBA" id="ARBA00023098"/>
    </source>
</evidence>
<keyword evidence="10" id="KW-0548">Nucleotidyltransferase</keyword>
<evidence type="ECO:0000256" key="6">
    <source>
        <dbReference type="ARBA" id="ARBA00012487"/>
    </source>
</evidence>
<accession>A0ABQ9JXD3</accession>
<comment type="pathway">
    <text evidence="3">Phospholipid metabolism; CDP-diacylglycerol biosynthesis; CDP-diacylglycerol from sn-glycerol 3-phosphate: step 3/3.</text>
</comment>
<name>A0ABQ9JXD3_9CUCU</name>
<gene>
    <name evidence="20" type="ORF">NQ317_018552</name>
</gene>
<evidence type="ECO:0000256" key="12">
    <source>
        <dbReference type="ARBA" id="ARBA00022842"/>
    </source>
</evidence>
<keyword evidence="9" id="KW-0808">Transferase</keyword>
<evidence type="ECO:0000256" key="7">
    <source>
        <dbReference type="ARBA" id="ARBA00018337"/>
    </source>
</evidence>
<dbReference type="EMBL" id="JAPWTJ010000119">
    <property type="protein sequence ID" value="KAJ8982511.1"/>
    <property type="molecule type" value="Genomic_DNA"/>
</dbReference>
<evidence type="ECO:0000256" key="8">
    <source>
        <dbReference type="ARBA" id="ARBA00022516"/>
    </source>
</evidence>
<evidence type="ECO:0000256" key="15">
    <source>
        <dbReference type="ARBA" id="ARBA00023136"/>
    </source>
</evidence>
<evidence type="ECO:0000256" key="19">
    <source>
        <dbReference type="ARBA" id="ARBA00031502"/>
    </source>
</evidence>
<comment type="similarity">
    <text evidence="5">Belongs to the TAM41 family.</text>
</comment>
<dbReference type="Pfam" id="PF09139">
    <property type="entry name" value="Tam41_Mmp37"/>
    <property type="match status" value="1"/>
</dbReference>
<keyword evidence="16" id="KW-0594">Phospholipid biosynthesis</keyword>
<comment type="pathway">
    <text evidence="4">Lipid metabolism.</text>
</comment>
<evidence type="ECO:0000256" key="14">
    <source>
        <dbReference type="ARBA" id="ARBA00023128"/>
    </source>
</evidence>
<keyword evidence="8" id="KW-0444">Lipid biosynthesis</keyword>
<evidence type="ECO:0000256" key="9">
    <source>
        <dbReference type="ARBA" id="ARBA00022679"/>
    </source>
</evidence>